<dbReference type="InterPro" id="IPR011006">
    <property type="entry name" value="CheY-like_superfamily"/>
</dbReference>
<reference evidence="21 22" key="1">
    <citation type="submission" date="2018-05" db="EMBL/GenBank/DDBJ databases">
        <title>Rhodoferax soyangensis sp.nov., isolated from an oligotrophic freshwater lake.</title>
        <authorList>
            <person name="Park M."/>
        </authorList>
    </citation>
    <scope>NUCLEOTIDE SEQUENCE [LARGE SCALE GENOMIC DNA]</scope>
    <source>
        <strain evidence="21 22">IMCC26218</strain>
    </source>
</reference>
<keyword evidence="13" id="KW-0843">Virulence</keyword>
<dbReference type="InterPro" id="IPR005467">
    <property type="entry name" value="His_kinase_dom"/>
</dbReference>
<dbReference type="SMART" id="SM00387">
    <property type="entry name" value="HATPase_c"/>
    <property type="match status" value="1"/>
</dbReference>
<name>A0A3E1RF83_9BURK</name>
<dbReference type="PANTHER" id="PTHR45339">
    <property type="entry name" value="HYBRID SIGNAL TRANSDUCTION HISTIDINE KINASE J"/>
    <property type="match status" value="1"/>
</dbReference>
<dbReference type="InterPro" id="IPR001789">
    <property type="entry name" value="Sig_transdc_resp-reg_receiver"/>
</dbReference>
<evidence type="ECO:0000256" key="18">
    <source>
        <dbReference type="SAM" id="Phobius"/>
    </source>
</evidence>
<evidence type="ECO:0000256" key="15">
    <source>
        <dbReference type="ARBA" id="ARBA00058004"/>
    </source>
</evidence>
<dbReference type="SUPFAM" id="SSF52172">
    <property type="entry name" value="CheY-like"/>
    <property type="match status" value="1"/>
</dbReference>
<dbReference type="Gene3D" id="1.10.287.130">
    <property type="match status" value="1"/>
</dbReference>
<dbReference type="FunFam" id="3.30.565.10:FF:000010">
    <property type="entry name" value="Sensor histidine kinase RcsC"/>
    <property type="match status" value="1"/>
</dbReference>
<dbReference type="Proteomes" id="UP000260665">
    <property type="component" value="Unassembled WGS sequence"/>
</dbReference>
<evidence type="ECO:0000256" key="2">
    <source>
        <dbReference type="ARBA" id="ARBA00004370"/>
    </source>
</evidence>
<dbReference type="InterPro" id="IPR036890">
    <property type="entry name" value="HATPase_C_sf"/>
</dbReference>
<dbReference type="Pfam" id="PF00512">
    <property type="entry name" value="HisKA"/>
    <property type="match status" value="1"/>
</dbReference>
<feature type="domain" description="Histidine kinase" evidence="19">
    <location>
        <begin position="242"/>
        <end position="463"/>
    </location>
</feature>
<dbReference type="SMART" id="SM00388">
    <property type="entry name" value="HisKA"/>
    <property type="match status" value="1"/>
</dbReference>
<evidence type="ECO:0000256" key="6">
    <source>
        <dbReference type="ARBA" id="ARBA00022692"/>
    </source>
</evidence>
<evidence type="ECO:0000313" key="22">
    <source>
        <dbReference type="Proteomes" id="UP000260665"/>
    </source>
</evidence>
<comment type="subcellular location">
    <subcellularLocation>
        <location evidence="2">Membrane</location>
    </subcellularLocation>
</comment>
<evidence type="ECO:0000256" key="9">
    <source>
        <dbReference type="ARBA" id="ARBA00022777"/>
    </source>
</evidence>
<dbReference type="Pfam" id="PF00072">
    <property type="entry name" value="Response_reg"/>
    <property type="match status" value="1"/>
</dbReference>
<keyword evidence="10" id="KW-0067">ATP-binding</keyword>
<evidence type="ECO:0000256" key="4">
    <source>
        <dbReference type="ARBA" id="ARBA00022553"/>
    </source>
</evidence>
<evidence type="ECO:0000259" key="20">
    <source>
        <dbReference type="PROSITE" id="PS50110"/>
    </source>
</evidence>
<dbReference type="EC" id="2.7.13.3" evidence="3"/>
<dbReference type="CDD" id="cd00082">
    <property type="entry name" value="HisKA"/>
    <property type="match status" value="1"/>
</dbReference>
<dbReference type="Gene3D" id="3.40.50.2300">
    <property type="match status" value="1"/>
</dbReference>
<dbReference type="Gene3D" id="3.30.565.10">
    <property type="entry name" value="Histidine kinase-like ATPase, C-terminal domain"/>
    <property type="match status" value="1"/>
</dbReference>
<dbReference type="AlphaFoldDB" id="A0A3E1RF83"/>
<dbReference type="GO" id="GO:0005524">
    <property type="term" value="F:ATP binding"/>
    <property type="evidence" value="ECO:0007669"/>
    <property type="project" value="UniProtKB-KW"/>
</dbReference>
<keyword evidence="9 21" id="KW-0418">Kinase</keyword>
<sequence length="622" mass="67725">MQARTNNQRYLLWLALGTAAMALAMASLLVFVLAQKRAIDQSSAIQSDSLTALAFQFEREFLRTRQSFAVALANPDAADLDELTLRYDIFQSRLTLLRESPGVSLLASRSEYQKVIPRLEHLVSESDQALSGKPMDRGALAHALAEFNSLGSDVQALTLAANSEVARLLERQSDTMRKQNALIVWLTVAQLVLLLIASGALVLRQRRLEAERLALEKMTDELREAHFRAEAANRGKSQFLANMSHELRTPFNGLMGMLGLMQSTPMTPQQADYIETAQGSASHLLTLLNDILDLSALETGKMTIKPAPLDLPRLLREVNALMLPLAKSKGLGFQIHAPSGPLAPVLADETRIKQIVFNLVSNAIKFTAQGRVDVRVSWQLLPDAIQEVAFEIQDTGLGMDASVLSRLFQRFYQVDDSSTRRFGGTGLGLEISQSLANMMDGEITVRSEVGVGSTFTATLRLPLDTAAPALPAVVPAGATQVSLPLVAAPVPELAHTLRVLVVEDHPINQKLVGVLLGRMGCHISYCENGQLAVEQVQREAFDLILMDVNMPVMDGLAATRLIRALPSPVADTPIVVLTADVMNEASEQALAAGANDFISKPLKVEQLRAIIQKHAVARTLHK</sequence>
<dbReference type="Pfam" id="PF02518">
    <property type="entry name" value="HATPase_c"/>
    <property type="match status" value="1"/>
</dbReference>
<evidence type="ECO:0000256" key="17">
    <source>
        <dbReference type="PROSITE-ProRule" id="PRU00169"/>
    </source>
</evidence>
<dbReference type="PRINTS" id="PR00344">
    <property type="entry name" value="BCTRLSENSOR"/>
</dbReference>
<dbReference type="PANTHER" id="PTHR45339:SF1">
    <property type="entry name" value="HYBRID SIGNAL TRANSDUCTION HISTIDINE KINASE J"/>
    <property type="match status" value="1"/>
</dbReference>
<keyword evidence="14 18" id="KW-0472">Membrane</keyword>
<keyword evidence="6 18" id="KW-0812">Transmembrane</keyword>
<evidence type="ECO:0000256" key="12">
    <source>
        <dbReference type="ARBA" id="ARBA00023012"/>
    </source>
</evidence>
<evidence type="ECO:0000256" key="5">
    <source>
        <dbReference type="ARBA" id="ARBA00022679"/>
    </source>
</evidence>
<dbReference type="CDD" id="cd17546">
    <property type="entry name" value="REC_hyHK_CKI1_RcsC-like"/>
    <property type="match status" value="1"/>
</dbReference>
<evidence type="ECO:0000256" key="3">
    <source>
        <dbReference type="ARBA" id="ARBA00012438"/>
    </source>
</evidence>
<evidence type="ECO:0000256" key="11">
    <source>
        <dbReference type="ARBA" id="ARBA00022989"/>
    </source>
</evidence>
<keyword evidence="12" id="KW-0902">Two-component regulatory system</keyword>
<keyword evidence="5" id="KW-0808">Transferase</keyword>
<comment type="caution">
    <text evidence="21">The sequence shown here is derived from an EMBL/GenBank/DDBJ whole genome shotgun (WGS) entry which is preliminary data.</text>
</comment>
<evidence type="ECO:0000259" key="19">
    <source>
        <dbReference type="PROSITE" id="PS50109"/>
    </source>
</evidence>
<keyword evidence="22" id="KW-1185">Reference proteome</keyword>
<dbReference type="PROSITE" id="PS50109">
    <property type="entry name" value="HIS_KIN"/>
    <property type="match status" value="1"/>
</dbReference>
<accession>A0A3E1RF83</accession>
<dbReference type="InterPro" id="IPR004358">
    <property type="entry name" value="Sig_transdc_His_kin-like_C"/>
</dbReference>
<evidence type="ECO:0000256" key="10">
    <source>
        <dbReference type="ARBA" id="ARBA00022840"/>
    </source>
</evidence>
<dbReference type="PROSITE" id="PS50110">
    <property type="entry name" value="RESPONSE_REGULATORY"/>
    <property type="match status" value="1"/>
</dbReference>
<dbReference type="SUPFAM" id="SSF55874">
    <property type="entry name" value="ATPase domain of HSP90 chaperone/DNA topoisomerase II/histidine kinase"/>
    <property type="match status" value="1"/>
</dbReference>
<dbReference type="EMBL" id="QFZK01000002">
    <property type="protein sequence ID" value="RFO98028.1"/>
    <property type="molecule type" value="Genomic_DNA"/>
</dbReference>
<dbReference type="GO" id="GO:0016020">
    <property type="term" value="C:membrane"/>
    <property type="evidence" value="ECO:0007669"/>
    <property type="project" value="UniProtKB-SubCell"/>
</dbReference>
<evidence type="ECO:0000256" key="13">
    <source>
        <dbReference type="ARBA" id="ARBA00023026"/>
    </source>
</evidence>
<evidence type="ECO:0000256" key="8">
    <source>
        <dbReference type="ARBA" id="ARBA00022741"/>
    </source>
</evidence>
<feature type="transmembrane region" description="Helical" evidence="18">
    <location>
        <begin position="12"/>
        <end position="34"/>
    </location>
</feature>
<dbReference type="FunFam" id="1.10.287.130:FF:000004">
    <property type="entry name" value="Ethylene receptor 1"/>
    <property type="match status" value="1"/>
</dbReference>
<gene>
    <name evidence="21" type="ORF">DIC66_04710</name>
</gene>
<comment type="catalytic activity">
    <reaction evidence="1">
        <text>ATP + protein L-histidine = ADP + protein N-phospho-L-histidine.</text>
        <dbReference type="EC" id="2.7.13.3"/>
    </reaction>
</comment>
<dbReference type="SMART" id="SM00448">
    <property type="entry name" value="REC"/>
    <property type="match status" value="1"/>
</dbReference>
<keyword evidence="11 18" id="KW-1133">Transmembrane helix</keyword>
<keyword evidence="7" id="KW-0732">Signal</keyword>
<dbReference type="InterPro" id="IPR036097">
    <property type="entry name" value="HisK_dim/P_sf"/>
</dbReference>
<evidence type="ECO:0000256" key="1">
    <source>
        <dbReference type="ARBA" id="ARBA00000085"/>
    </source>
</evidence>
<dbReference type="GO" id="GO:0000155">
    <property type="term" value="F:phosphorelay sensor kinase activity"/>
    <property type="evidence" value="ECO:0007669"/>
    <property type="project" value="InterPro"/>
</dbReference>
<comment type="function">
    <text evidence="15">Member of the two-component regulatory system BvgS/BvgA. Phosphorylates BvgA via a four-step phosphorelay in response to environmental signals.</text>
</comment>
<dbReference type="CDD" id="cd16922">
    <property type="entry name" value="HATPase_EvgS-ArcB-TorS-like"/>
    <property type="match status" value="1"/>
</dbReference>
<keyword evidence="4 17" id="KW-0597">Phosphoprotein</keyword>
<proteinExistence type="predicted"/>
<dbReference type="InterPro" id="IPR003594">
    <property type="entry name" value="HATPase_dom"/>
</dbReference>
<evidence type="ECO:0000313" key="21">
    <source>
        <dbReference type="EMBL" id="RFO98028.1"/>
    </source>
</evidence>
<dbReference type="InterPro" id="IPR003661">
    <property type="entry name" value="HisK_dim/P_dom"/>
</dbReference>
<keyword evidence="8" id="KW-0547">Nucleotide-binding</keyword>
<evidence type="ECO:0000256" key="16">
    <source>
        <dbReference type="ARBA" id="ARBA00070152"/>
    </source>
</evidence>
<feature type="transmembrane region" description="Helical" evidence="18">
    <location>
        <begin position="181"/>
        <end position="203"/>
    </location>
</feature>
<evidence type="ECO:0000256" key="14">
    <source>
        <dbReference type="ARBA" id="ARBA00023136"/>
    </source>
</evidence>
<feature type="modified residue" description="4-aspartylphosphate" evidence="17">
    <location>
        <position position="547"/>
    </location>
</feature>
<dbReference type="SUPFAM" id="SSF47384">
    <property type="entry name" value="Homodimeric domain of signal transducing histidine kinase"/>
    <property type="match status" value="1"/>
</dbReference>
<dbReference type="OrthoDB" id="8577169at2"/>
<feature type="domain" description="Response regulatory" evidence="20">
    <location>
        <begin position="498"/>
        <end position="615"/>
    </location>
</feature>
<evidence type="ECO:0000256" key="7">
    <source>
        <dbReference type="ARBA" id="ARBA00022729"/>
    </source>
</evidence>
<organism evidence="21 22">
    <name type="scientific">Rhodoferax lacus</name>
    <dbReference type="NCBI Taxonomy" id="2184758"/>
    <lineage>
        <taxon>Bacteria</taxon>
        <taxon>Pseudomonadati</taxon>
        <taxon>Pseudomonadota</taxon>
        <taxon>Betaproteobacteria</taxon>
        <taxon>Burkholderiales</taxon>
        <taxon>Comamonadaceae</taxon>
        <taxon>Rhodoferax</taxon>
    </lineage>
</organism>
<protein>
    <recommendedName>
        <fullName evidence="16">Virulence sensor protein BvgS</fullName>
        <ecNumber evidence="3">2.7.13.3</ecNumber>
    </recommendedName>
</protein>